<dbReference type="PANTHER" id="PTHR31161">
    <property type="entry name" value="PROTEIN GRAVITROPIC IN THE LIGHT 1"/>
    <property type="match status" value="1"/>
</dbReference>
<evidence type="ECO:0008006" key="7">
    <source>
        <dbReference type="Google" id="ProtNLM"/>
    </source>
</evidence>
<dbReference type="GO" id="GO:0009639">
    <property type="term" value="P:response to red or far red light"/>
    <property type="evidence" value="ECO:0007669"/>
    <property type="project" value="InterPro"/>
</dbReference>
<evidence type="ECO:0000256" key="1">
    <source>
        <dbReference type="SAM" id="Coils"/>
    </source>
</evidence>
<feature type="domain" description="GIL1/IRKI C-terminal" evidence="4">
    <location>
        <begin position="396"/>
        <end position="452"/>
    </location>
</feature>
<organism evidence="5 6">
    <name type="scientific">Rubroshorea leprosula</name>
    <dbReference type="NCBI Taxonomy" id="152421"/>
    <lineage>
        <taxon>Eukaryota</taxon>
        <taxon>Viridiplantae</taxon>
        <taxon>Streptophyta</taxon>
        <taxon>Embryophyta</taxon>
        <taxon>Tracheophyta</taxon>
        <taxon>Spermatophyta</taxon>
        <taxon>Magnoliopsida</taxon>
        <taxon>eudicotyledons</taxon>
        <taxon>Gunneridae</taxon>
        <taxon>Pentapetalae</taxon>
        <taxon>rosids</taxon>
        <taxon>malvids</taxon>
        <taxon>Malvales</taxon>
        <taxon>Dipterocarpaceae</taxon>
        <taxon>Rubroshorea</taxon>
    </lineage>
</organism>
<dbReference type="AlphaFoldDB" id="A0AAV5I329"/>
<feature type="coiled-coil region" evidence="1">
    <location>
        <begin position="149"/>
        <end position="197"/>
    </location>
</feature>
<gene>
    <name evidence="5" type="ORF">SLEP1_g6131</name>
</gene>
<dbReference type="InterPro" id="IPR006943">
    <property type="entry name" value="DUF641_pln"/>
</dbReference>
<name>A0AAV5I329_9ROSI</name>
<feature type="region of interest" description="Disordered" evidence="2">
    <location>
        <begin position="1"/>
        <end position="22"/>
    </location>
</feature>
<evidence type="ECO:0000313" key="5">
    <source>
        <dbReference type="EMBL" id="GKU92398.1"/>
    </source>
</evidence>
<dbReference type="EMBL" id="BPVZ01000006">
    <property type="protein sequence ID" value="GKU92398.1"/>
    <property type="molecule type" value="Genomic_DNA"/>
</dbReference>
<keyword evidence="6" id="KW-1185">Reference proteome</keyword>
<evidence type="ECO:0000259" key="3">
    <source>
        <dbReference type="Pfam" id="PF04859"/>
    </source>
</evidence>
<dbReference type="Pfam" id="PF04859">
    <property type="entry name" value="DUF641"/>
    <property type="match status" value="1"/>
</dbReference>
<evidence type="ECO:0000313" key="6">
    <source>
        <dbReference type="Proteomes" id="UP001054252"/>
    </source>
</evidence>
<dbReference type="InterPro" id="IPR040225">
    <property type="entry name" value="GIL1-like"/>
</dbReference>
<reference evidence="5 6" key="1">
    <citation type="journal article" date="2021" name="Commun. Biol.">
        <title>The genome of Shorea leprosula (Dipterocarpaceae) highlights the ecological relevance of drought in aseasonal tropical rainforests.</title>
        <authorList>
            <person name="Ng K.K.S."/>
            <person name="Kobayashi M.J."/>
            <person name="Fawcett J.A."/>
            <person name="Hatakeyama M."/>
            <person name="Paape T."/>
            <person name="Ng C.H."/>
            <person name="Ang C.C."/>
            <person name="Tnah L.H."/>
            <person name="Lee C.T."/>
            <person name="Nishiyama T."/>
            <person name="Sese J."/>
            <person name="O'Brien M.J."/>
            <person name="Copetti D."/>
            <person name="Mohd Noor M.I."/>
            <person name="Ong R.C."/>
            <person name="Putra M."/>
            <person name="Sireger I.Z."/>
            <person name="Indrioko S."/>
            <person name="Kosugi Y."/>
            <person name="Izuno A."/>
            <person name="Isagi Y."/>
            <person name="Lee S.L."/>
            <person name="Shimizu K.K."/>
        </authorList>
    </citation>
    <scope>NUCLEOTIDE SEQUENCE [LARGE SCALE GENOMIC DNA]</scope>
    <source>
        <strain evidence="5">214</strain>
    </source>
</reference>
<keyword evidence="1" id="KW-0175">Coiled coil</keyword>
<protein>
    <recommendedName>
        <fullName evidence="7">DUF641 domain-containing protein</fullName>
    </recommendedName>
</protein>
<proteinExistence type="predicted"/>
<evidence type="ECO:0000256" key="2">
    <source>
        <dbReference type="SAM" id="MobiDB-lite"/>
    </source>
</evidence>
<dbReference type="Pfam" id="PF24994">
    <property type="entry name" value="GIL1_IRKI_C"/>
    <property type="match status" value="1"/>
</dbReference>
<sequence length="465" mass="52752">METVRPKSAHRSTSNGKSRLSRTFHKVINLRTATKISSTNGMGICVLTSQNKSQQEEDEATGDQKHGVSRFKQKAVMEALLAKLFAGVTTIKAAYAELQMAQHPYNSDAIHAADQAVVEELRTLSELKRKFLKKELNLSPQVTLMLAEIQEQQSLIRTFEITVKKLESETEVKNSSIDSLKKQLEESRAVNKSLEKRLNASGPLSMFDNVQLRMLNPTHFVQFLHCVLRSVRSFVKMMIREMEVAQWDLDAAAKIIEPETRFPVQSHRCFVFESFVYKTMLEGFNSPDFSLTGDSKSHKYRGVQYFDEFRNLKSANPKHLVAQNPQSSFSKFIRSKFLSLVHAKMECSLFGNLNQRKLLISGGFPETAFFMGFAEMAKRVWLLHRMAFSLHEEVSIFQVKKGCRFSEVYMENVADDSLFSTEIGDANVDIRVSFTVVPGFKIGQTVIQSLVYSSPAIHPPNPDVR</sequence>
<dbReference type="Proteomes" id="UP001054252">
    <property type="component" value="Unassembled WGS sequence"/>
</dbReference>
<evidence type="ECO:0000259" key="4">
    <source>
        <dbReference type="Pfam" id="PF24994"/>
    </source>
</evidence>
<accession>A0AAV5I329</accession>
<dbReference type="GO" id="GO:0009959">
    <property type="term" value="P:negative gravitropism"/>
    <property type="evidence" value="ECO:0007669"/>
    <property type="project" value="InterPro"/>
</dbReference>
<comment type="caution">
    <text evidence="5">The sequence shown here is derived from an EMBL/GenBank/DDBJ whole genome shotgun (WGS) entry which is preliminary data.</text>
</comment>
<feature type="domain" description="DUF641" evidence="3">
    <location>
        <begin position="73"/>
        <end position="197"/>
    </location>
</feature>
<dbReference type="InterPro" id="IPR056813">
    <property type="entry name" value="GIL1_IRKI_C"/>
</dbReference>